<dbReference type="InParanoid" id="B4UNA1"/>
<dbReference type="AlphaFoldDB" id="B4UNA1"/>
<evidence type="ECO:0000256" key="3">
    <source>
        <dbReference type="ARBA" id="ARBA00022692"/>
    </source>
</evidence>
<sequence length="140" mass="15859">MKTFFITGDVPVGYQVPDFPSLYWPMNNGKFSVAYLYYLPDIWRFTIFWTMILFAIVYGTTGAIAWTTHKKILFGFWMIPLYIMIGMAQAFVSGTVVGILIAIIYKAGLFAMSTWIPLCCAVVQILFNVSTSYSMTSPII</sequence>
<dbReference type="EMBL" id="CR382125">
    <property type="protein sequence ID" value="CAR56731.1"/>
    <property type="molecule type" value="Genomic_DNA"/>
</dbReference>
<evidence type="ECO:0000256" key="5">
    <source>
        <dbReference type="ARBA" id="ARBA00023136"/>
    </source>
</evidence>
<dbReference type="KEGG" id="kla:KLLA0_E03895g"/>
<feature type="transmembrane region" description="Helical" evidence="6">
    <location>
        <begin position="79"/>
        <end position="104"/>
    </location>
</feature>
<gene>
    <name evidence="7" type="ORF">KLLA0_E03895g</name>
</gene>
<accession>B4UNA1</accession>
<dbReference type="STRING" id="284590.B4UNA1"/>
<dbReference type="eggNOG" id="ENOG502S0YM">
    <property type="taxonomic scope" value="Eukaryota"/>
</dbReference>
<evidence type="ECO:0000256" key="6">
    <source>
        <dbReference type="SAM" id="Phobius"/>
    </source>
</evidence>
<keyword evidence="8" id="KW-1185">Reference proteome</keyword>
<evidence type="ECO:0000256" key="2">
    <source>
        <dbReference type="ARBA" id="ARBA00006325"/>
    </source>
</evidence>
<dbReference type="Pfam" id="PF10190">
    <property type="entry name" value="Tmemb_170"/>
    <property type="match status" value="1"/>
</dbReference>
<keyword evidence="5 6" id="KW-0472">Membrane</keyword>
<dbReference type="Proteomes" id="UP000000598">
    <property type="component" value="Chromosome E"/>
</dbReference>
<dbReference type="PANTHER" id="PTHR22779:SF6">
    <property type="entry name" value="SD17342P"/>
    <property type="match status" value="1"/>
</dbReference>
<protein>
    <submittedName>
        <fullName evidence="7">KLLA0E03895p</fullName>
    </submittedName>
</protein>
<feature type="transmembrane region" description="Helical" evidence="6">
    <location>
        <begin position="110"/>
        <end position="129"/>
    </location>
</feature>
<evidence type="ECO:0000256" key="1">
    <source>
        <dbReference type="ARBA" id="ARBA00004141"/>
    </source>
</evidence>
<organism evidence="7 8">
    <name type="scientific">Kluyveromyces lactis (strain ATCC 8585 / CBS 2359 / DSM 70799 / NBRC 1267 / NRRL Y-1140 / WM37)</name>
    <name type="common">Yeast</name>
    <name type="synonym">Candida sphaerica</name>
    <dbReference type="NCBI Taxonomy" id="284590"/>
    <lineage>
        <taxon>Eukaryota</taxon>
        <taxon>Fungi</taxon>
        <taxon>Dikarya</taxon>
        <taxon>Ascomycota</taxon>
        <taxon>Saccharomycotina</taxon>
        <taxon>Saccharomycetes</taxon>
        <taxon>Saccharomycetales</taxon>
        <taxon>Saccharomycetaceae</taxon>
        <taxon>Kluyveromyces</taxon>
    </lineage>
</organism>
<evidence type="ECO:0000313" key="8">
    <source>
        <dbReference type="Proteomes" id="UP000000598"/>
    </source>
</evidence>
<feature type="transmembrane region" description="Helical" evidence="6">
    <location>
        <begin position="42"/>
        <end position="67"/>
    </location>
</feature>
<dbReference type="PaxDb" id="284590-B4UNA1"/>
<keyword evidence="3 6" id="KW-0812">Transmembrane</keyword>
<evidence type="ECO:0000313" key="7">
    <source>
        <dbReference type="EMBL" id="CAR56731.1"/>
    </source>
</evidence>
<comment type="subcellular location">
    <subcellularLocation>
        <location evidence="1">Membrane</location>
        <topology evidence="1">Multi-pass membrane protein</topology>
    </subcellularLocation>
</comment>
<dbReference type="PANTHER" id="PTHR22779">
    <property type="entry name" value="SD17342P"/>
    <property type="match status" value="1"/>
</dbReference>
<keyword evidence="4 6" id="KW-1133">Transmembrane helix</keyword>
<dbReference type="GO" id="GO:0016020">
    <property type="term" value="C:membrane"/>
    <property type="evidence" value="ECO:0007669"/>
    <property type="project" value="UniProtKB-SubCell"/>
</dbReference>
<evidence type="ECO:0000256" key="4">
    <source>
        <dbReference type="ARBA" id="ARBA00022989"/>
    </source>
</evidence>
<dbReference type="InterPro" id="IPR019334">
    <property type="entry name" value="TMEM170A/B/YPR153W-like"/>
</dbReference>
<dbReference type="HOGENOM" id="CLU_071343_1_0_1"/>
<comment type="similarity">
    <text evidence="2">Belongs to the TMEM170 family.</text>
</comment>
<name>B4UNA1_KLULA</name>
<dbReference type="FunCoup" id="B4UNA1">
    <property type="interactions" value="5"/>
</dbReference>
<proteinExistence type="inferred from homology"/>
<reference evidence="7 8" key="1">
    <citation type="journal article" date="2004" name="Nature">
        <title>Genome evolution in yeasts.</title>
        <authorList>
            <consortium name="Genolevures"/>
            <person name="Dujon B."/>
            <person name="Sherman D."/>
            <person name="Fischer G."/>
            <person name="Durrens P."/>
            <person name="Casaregola S."/>
            <person name="Lafontaine I."/>
            <person name="de Montigny J."/>
            <person name="Marck C."/>
            <person name="Neuveglise C."/>
            <person name="Talla E."/>
            <person name="Goffard N."/>
            <person name="Frangeul L."/>
            <person name="Aigle M."/>
            <person name="Anthouard V."/>
            <person name="Babour A."/>
            <person name="Barbe V."/>
            <person name="Barnay S."/>
            <person name="Blanchin S."/>
            <person name="Beckerich J.M."/>
            <person name="Beyne E."/>
            <person name="Bleykasten C."/>
            <person name="Boisrame A."/>
            <person name="Boyer J."/>
            <person name="Cattolico L."/>
            <person name="Confanioleri F."/>
            <person name="de Daruvar A."/>
            <person name="Despons L."/>
            <person name="Fabre E."/>
            <person name="Fairhead C."/>
            <person name="Ferry-Dumazet H."/>
            <person name="Groppi A."/>
            <person name="Hantraye F."/>
            <person name="Hennequin C."/>
            <person name="Jauniaux N."/>
            <person name="Joyet P."/>
            <person name="Kachouri R."/>
            <person name="Kerrest A."/>
            <person name="Koszul R."/>
            <person name="Lemaire M."/>
            <person name="Lesur I."/>
            <person name="Ma L."/>
            <person name="Muller H."/>
            <person name="Nicaud J.M."/>
            <person name="Nikolski M."/>
            <person name="Oztas S."/>
            <person name="Ozier-Kalogeropoulos O."/>
            <person name="Pellenz S."/>
            <person name="Potier S."/>
            <person name="Richard G.F."/>
            <person name="Straub M.L."/>
            <person name="Suleau A."/>
            <person name="Swennene D."/>
            <person name="Tekaia F."/>
            <person name="Wesolowski-Louvel M."/>
            <person name="Westhof E."/>
            <person name="Wirth B."/>
            <person name="Zeniou-Meyer M."/>
            <person name="Zivanovic I."/>
            <person name="Bolotin-Fukuhara M."/>
            <person name="Thierry A."/>
            <person name="Bouchier C."/>
            <person name="Caudron B."/>
            <person name="Scarpelli C."/>
            <person name="Gaillardin C."/>
            <person name="Weissenbach J."/>
            <person name="Wincker P."/>
            <person name="Souciet J.L."/>
        </authorList>
    </citation>
    <scope>NUCLEOTIDE SEQUENCE [LARGE SCALE GENOMIC DNA]</scope>
    <source>
        <strain evidence="8">ATCC 8585 / CBS 2359 / DSM 70799 / NBRC 1267 / NRRL Y-1140 / WM37</strain>
    </source>
</reference>